<reference evidence="9 10" key="1">
    <citation type="submission" date="2018-12" db="EMBL/GenBank/DDBJ databases">
        <title>YIM 101343 draft genome.</title>
        <authorList>
            <person name="Chen X."/>
        </authorList>
    </citation>
    <scope>NUCLEOTIDE SEQUENCE [LARGE SCALE GENOMIC DNA]</scope>
    <source>
        <strain evidence="9 10">YIM 101343</strain>
    </source>
</reference>
<evidence type="ECO:0000256" key="4">
    <source>
        <dbReference type="ARBA" id="ARBA00022475"/>
    </source>
</evidence>
<name>A0A430HYY7_9CORY</name>
<dbReference type="RefSeq" id="WP_126120562.1">
    <property type="nucleotide sequence ID" value="NZ_RXHJ01000006.1"/>
</dbReference>
<dbReference type="GO" id="GO:0005886">
    <property type="term" value="C:plasma membrane"/>
    <property type="evidence" value="ECO:0007669"/>
    <property type="project" value="UniProtKB-SubCell"/>
</dbReference>
<keyword evidence="5 8" id="KW-0812">Transmembrane</keyword>
<evidence type="ECO:0000313" key="10">
    <source>
        <dbReference type="Proteomes" id="UP000274907"/>
    </source>
</evidence>
<evidence type="ECO:0000256" key="2">
    <source>
        <dbReference type="ARBA" id="ARBA00010068"/>
    </source>
</evidence>
<sequence length="216" mass="21864">MSSIALLFVGAVLLVNGLVFLGRVDAKAAIPVNLLVGALLVLTALVPAVTLSGPAPDFRSAAFGSVGFLLFGFTYLTVGANSLFVGTGAALGWYCGWASMIAAVLATVNFSGSADPLMAWLWAAWSALFLSFFLALVGGSPEAGQAAGTLAVLQSVTTASVPGLLMIDGSWATTSVTLVAAVQIVAVLVCVGVAVMLRSRTPAPVRIPEAVRVPVG</sequence>
<comment type="similarity">
    <text evidence="2">Belongs to the AmiS/UreI family.</text>
</comment>
<comment type="caution">
    <text evidence="9">The sequence shown here is derived from an EMBL/GenBank/DDBJ whole genome shotgun (WGS) entry which is preliminary data.</text>
</comment>
<feature type="transmembrane region" description="Helical" evidence="8">
    <location>
        <begin position="63"/>
        <end position="85"/>
    </location>
</feature>
<dbReference type="Gene3D" id="1.25.40.600">
    <property type="match status" value="1"/>
</dbReference>
<evidence type="ECO:0000256" key="5">
    <source>
        <dbReference type="ARBA" id="ARBA00022692"/>
    </source>
</evidence>
<gene>
    <name evidence="9" type="ORF">EAH68_06785</name>
</gene>
<keyword evidence="6 8" id="KW-1133">Transmembrane helix</keyword>
<evidence type="ECO:0000256" key="6">
    <source>
        <dbReference type="ARBA" id="ARBA00022989"/>
    </source>
</evidence>
<keyword evidence="4" id="KW-1003">Cell membrane</keyword>
<feature type="transmembrane region" description="Helical" evidence="8">
    <location>
        <begin position="31"/>
        <end position="51"/>
    </location>
</feature>
<accession>A0A430HYY7</accession>
<evidence type="ECO:0000256" key="1">
    <source>
        <dbReference type="ARBA" id="ARBA00004651"/>
    </source>
</evidence>
<protein>
    <submittedName>
        <fullName evidence="9">Amidase substrates transport protein</fullName>
    </submittedName>
</protein>
<dbReference type="AlphaFoldDB" id="A0A430HYY7"/>
<organism evidence="9 10">
    <name type="scientific">Corynebacterium hylobatis</name>
    <dbReference type="NCBI Taxonomy" id="1859290"/>
    <lineage>
        <taxon>Bacteria</taxon>
        <taxon>Bacillati</taxon>
        <taxon>Actinomycetota</taxon>
        <taxon>Actinomycetes</taxon>
        <taxon>Mycobacteriales</taxon>
        <taxon>Corynebacteriaceae</taxon>
        <taxon>Corynebacterium</taxon>
    </lineage>
</organism>
<evidence type="ECO:0000256" key="3">
    <source>
        <dbReference type="ARBA" id="ARBA00022448"/>
    </source>
</evidence>
<keyword evidence="3" id="KW-0813">Transport</keyword>
<dbReference type="OrthoDB" id="6636366at2"/>
<keyword evidence="10" id="KW-1185">Reference proteome</keyword>
<evidence type="ECO:0000256" key="7">
    <source>
        <dbReference type="ARBA" id="ARBA00023136"/>
    </source>
</evidence>
<keyword evidence="7 8" id="KW-0472">Membrane</keyword>
<dbReference type="InterPro" id="IPR038523">
    <property type="entry name" value="AmiSUreI_transpt_sf"/>
</dbReference>
<dbReference type="Proteomes" id="UP000274907">
    <property type="component" value="Unassembled WGS sequence"/>
</dbReference>
<evidence type="ECO:0000313" key="9">
    <source>
        <dbReference type="EMBL" id="RSZ63929.1"/>
    </source>
</evidence>
<dbReference type="Pfam" id="PF02293">
    <property type="entry name" value="AmiS_UreI"/>
    <property type="match status" value="1"/>
</dbReference>
<feature type="transmembrane region" description="Helical" evidence="8">
    <location>
        <begin position="117"/>
        <end position="137"/>
    </location>
</feature>
<comment type="subcellular location">
    <subcellularLocation>
        <location evidence="1">Cell membrane</location>
        <topology evidence="1">Multi-pass membrane protein</topology>
    </subcellularLocation>
</comment>
<evidence type="ECO:0000256" key="8">
    <source>
        <dbReference type="SAM" id="Phobius"/>
    </source>
</evidence>
<feature type="transmembrane region" description="Helical" evidence="8">
    <location>
        <begin position="91"/>
        <end position="110"/>
    </location>
</feature>
<dbReference type="InterPro" id="IPR003211">
    <property type="entry name" value="AmiSUreI_transpt"/>
</dbReference>
<feature type="transmembrane region" description="Helical" evidence="8">
    <location>
        <begin position="171"/>
        <end position="197"/>
    </location>
</feature>
<dbReference type="EMBL" id="RXHJ01000006">
    <property type="protein sequence ID" value="RSZ63929.1"/>
    <property type="molecule type" value="Genomic_DNA"/>
</dbReference>
<proteinExistence type="inferred from homology"/>